<feature type="region of interest" description="Disordered" evidence="3">
    <location>
        <begin position="405"/>
        <end position="435"/>
    </location>
</feature>
<dbReference type="PANTHER" id="PTHR23213">
    <property type="entry name" value="FORMIN-RELATED"/>
    <property type="match status" value="1"/>
</dbReference>
<feature type="compositionally biased region" description="Basic and acidic residues" evidence="3">
    <location>
        <begin position="153"/>
        <end position="162"/>
    </location>
</feature>
<dbReference type="SUPFAM" id="SSF101447">
    <property type="entry name" value="Formin homology 2 domain (FH2 domain)"/>
    <property type="match status" value="1"/>
</dbReference>
<evidence type="ECO:0000256" key="3">
    <source>
        <dbReference type="SAM" id="MobiDB-lite"/>
    </source>
</evidence>
<dbReference type="SMART" id="SM00498">
    <property type="entry name" value="FH2"/>
    <property type="match status" value="1"/>
</dbReference>
<evidence type="ECO:0000259" key="4">
    <source>
        <dbReference type="PROSITE" id="PS51444"/>
    </source>
</evidence>
<dbReference type="AlphaFoldDB" id="A0AAW2WK04"/>
<proteinExistence type="inferred from homology"/>
<dbReference type="InterPro" id="IPR015425">
    <property type="entry name" value="FH2_Formin"/>
</dbReference>
<dbReference type="Gene3D" id="1.20.58.2220">
    <property type="entry name" value="Formin, FH2 domain"/>
    <property type="match status" value="1"/>
</dbReference>
<comment type="similarity">
    <text evidence="1">Belongs to the formin-like family. Class-I subfamily.</text>
</comment>
<dbReference type="Pfam" id="PF02181">
    <property type="entry name" value="FH2"/>
    <property type="match status" value="1"/>
</dbReference>
<accession>A0AAW2WK04</accession>
<evidence type="ECO:0000313" key="5">
    <source>
        <dbReference type="EMBL" id="KAL0440807.1"/>
    </source>
</evidence>
<feature type="region of interest" description="Disordered" evidence="3">
    <location>
        <begin position="122"/>
        <end position="175"/>
    </location>
</feature>
<dbReference type="EMBL" id="JACGWJ010000001">
    <property type="protein sequence ID" value="KAL0440807.1"/>
    <property type="molecule type" value="Genomic_DNA"/>
</dbReference>
<dbReference type="PANTHER" id="PTHR23213:SF273">
    <property type="entry name" value="FORMIN-LIKE PROTEIN"/>
    <property type="match status" value="1"/>
</dbReference>
<organism evidence="5">
    <name type="scientific">Sesamum radiatum</name>
    <name type="common">Black benniseed</name>
    <dbReference type="NCBI Taxonomy" id="300843"/>
    <lineage>
        <taxon>Eukaryota</taxon>
        <taxon>Viridiplantae</taxon>
        <taxon>Streptophyta</taxon>
        <taxon>Embryophyta</taxon>
        <taxon>Tracheophyta</taxon>
        <taxon>Spermatophyta</taxon>
        <taxon>Magnoliopsida</taxon>
        <taxon>eudicotyledons</taxon>
        <taxon>Gunneridae</taxon>
        <taxon>Pentapetalae</taxon>
        <taxon>asterids</taxon>
        <taxon>lamiids</taxon>
        <taxon>Lamiales</taxon>
        <taxon>Pedaliaceae</taxon>
        <taxon>Sesamum</taxon>
    </lineage>
</organism>
<evidence type="ECO:0000256" key="1">
    <source>
        <dbReference type="ARBA" id="ARBA00025793"/>
    </source>
</evidence>
<gene>
    <name evidence="5" type="ORF">Sradi_0019600</name>
</gene>
<protein>
    <recommendedName>
        <fullName evidence="2">Formin-like protein</fullName>
    </recommendedName>
</protein>
<dbReference type="InterPro" id="IPR042201">
    <property type="entry name" value="FH2_Formin_sf"/>
</dbReference>
<evidence type="ECO:0000256" key="2">
    <source>
        <dbReference type="RuleBase" id="RU361260"/>
    </source>
</evidence>
<dbReference type="InterPro" id="IPR027643">
    <property type="entry name" value="Formin-like_plant"/>
</dbReference>
<sequence length="444" mass="49266">MATQHATVVSSYCNLGGDKLIVAGTVLFVLPVYDGPDGLKRARLDSSFRREAETAMPRLELRQHGRAIKGVIVNEEGLDVFWKINESNFKLLHLAAAPPPPPPPPSRLCSSKGKCQGCAVRSAKVRTGTPPPPVKTRGLVFSSHKPPVPPRGMENRRSRAEEPSEEGVNKNGGQMKLKPLHWDKVIANADHSMVWNEINDGSFSKKASYHQQRSSASVPSAQTFLLDPRKSQNVAIVLKSLAISRKEILDALLDGRGLSADTLEKLTKNPPQEEITRILQFIGKPTKLADAESFLYHILKAVPSAFIRFNAMLFRTTYDPEILHHKQCLQTLELGCKELRSGGVFFKLLEAILKAGNRMNAGTTRGNAQGFNLTALRRLSDVKSTNGKTTLLHFVVEQVVRSEGRRRSINTNRKPGDHPVSGTKNSNEEQDREHLMLDCQRWKT</sequence>
<dbReference type="GO" id="GO:0051015">
    <property type="term" value="F:actin filament binding"/>
    <property type="evidence" value="ECO:0007669"/>
    <property type="project" value="InterPro"/>
</dbReference>
<feature type="domain" description="FH2" evidence="4">
    <location>
        <begin position="155"/>
        <end position="444"/>
    </location>
</feature>
<comment type="caution">
    <text evidence="5">The sequence shown here is derived from an EMBL/GenBank/DDBJ whole genome shotgun (WGS) entry which is preliminary data.</text>
</comment>
<reference evidence="5" key="1">
    <citation type="submission" date="2020-06" db="EMBL/GenBank/DDBJ databases">
        <authorList>
            <person name="Li T."/>
            <person name="Hu X."/>
            <person name="Zhang T."/>
            <person name="Song X."/>
            <person name="Zhang H."/>
            <person name="Dai N."/>
            <person name="Sheng W."/>
            <person name="Hou X."/>
            <person name="Wei L."/>
        </authorList>
    </citation>
    <scope>NUCLEOTIDE SEQUENCE</scope>
    <source>
        <strain evidence="5">G02</strain>
        <tissue evidence="5">Leaf</tissue>
    </source>
</reference>
<reference evidence="5" key="2">
    <citation type="journal article" date="2024" name="Plant">
        <title>Genomic evolution and insights into agronomic trait innovations of Sesamum species.</title>
        <authorList>
            <person name="Miao H."/>
            <person name="Wang L."/>
            <person name="Qu L."/>
            <person name="Liu H."/>
            <person name="Sun Y."/>
            <person name="Le M."/>
            <person name="Wang Q."/>
            <person name="Wei S."/>
            <person name="Zheng Y."/>
            <person name="Lin W."/>
            <person name="Duan Y."/>
            <person name="Cao H."/>
            <person name="Xiong S."/>
            <person name="Wang X."/>
            <person name="Wei L."/>
            <person name="Li C."/>
            <person name="Ma Q."/>
            <person name="Ju M."/>
            <person name="Zhao R."/>
            <person name="Li G."/>
            <person name="Mu C."/>
            <person name="Tian Q."/>
            <person name="Mei H."/>
            <person name="Zhang T."/>
            <person name="Gao T."/>
            <person name="Zhang H."/>
        </authorList>
    </citation>
    <scope>NUCLEOTIDE SEQUENCE</scope>
    <source>
        <strain evidence="5">G02</strain>
    </source>
</reference>
<dbReference type="PROSITE" id="PS51444">
    <property type="entry name" value="FH2"/>
    <property type="match status" value="1"/>
</dbReference>
<name>A0AAW2WK04_SESRA</name>
<dbReference type="GO" id="GO:0045010">
    <property type="term" value="P:actin nucleation"/>
    <property type="evidence" value="ECO:0007669"/>
    <property type="project" value="InterPro"/>
</dbReference>
<feature type="compositionally biased region" description="Basic and acidic residues" evidence="3">
    <location>
        <begin position="426"/>
        <end position="435"/>
    </location>
</feature>